<proteinExistence type="predicted"/>
<evidence type="ECO:0000259" key="3">
    <source>
        <dbReference type="Pfam" id="PF01471"/>
    </source>
</evidence>
<sequence>MTGHVCPECGVHRPGCACARAELAAAEDFDPLRIRPYVTLDAPEGAGGYGADASGRGAFAAGEGAYGAGEGAYEAGAGAYGAGDADAGPPTARPAAGRPEEYPGEHPEGHPYEAGAGGDPFETMPLLLRGAGEVPPPSGGGRPRGRRRGAAIAAVAAVAVAGTAALAATALGGADRTDDRAAVPEVTTSASLNLAVSEEPSPSSESPEPASSSPTPRRTSASPSASPSATATPSASASGATASPGASTGAAAPPSVTASASPTTAPSATSATPSRTPEETEEPEREVATLSYGDRGPEVEALQWRLRAAWVYFGPVDGRYGNKVREAVREFQRWRSIQGDPLGVYGPSTREVLEREQPGV</sequence>
<dbReference type="SUPFAM" id="SSF47090">
    <property type="entry name" value="PGBD-like"/>
    <property type="match status" value="1"/>
</dbReference>
<dbReference type="Gene3D" id="1.10.101.10">
    <property type="entry name" value="PGBD-like superfamily/PGBD"/>
    <property type="match status" value="1"/>
</dbReference>
<feature type="compositionally biased region" description="Low complexity" evidence="1">
    <location>
        <begin position="195"/>
        <end position="275"/>
    </location>
</feature>
<feature type="region of interest" description="Disordered" evidence="1">
    <location>
        <begin position="172"/>
        <end position="296"/>
    </location>
</feature>
<dbReference type="InterPro" id="IPR002477">
    <property type="entry name" value="Peptidoglycan-bd-like"/>
</dbReference>
<evidence type="ECO:0000256" key="2">
    <source>
        <dbReference type="SAM" id="Phobius"/>
    </source>
</evidence>
<keyword evidence="5" id="KW-1185">Reference proteome</keyword>
<feature type="transmembrane region" description="Helical" evidence="2">
    <location>
        <begin position="150"/>
        <end position="171"/>
    </location>
</feature>
<evidence type="ECO:0000256" key="1">
    <source>
        <dbReference type="SAM" id="MobiDB-lite"/>
    </source>
</evidence>
<keyword evidence="2" id="KW-0472">Membrane</keyword>
<accession>A0ABW8CQ47</accession>
<organism evidence="4 5">
    <name type="scientific">Streptomyces bikiniensis</name>
    <dbReference type="NCBI Taxonomy" id="1896"/>
    <lineage>
        <taxon>Bacteria</taxon>
        <taxon>Bacillati</taxon>
        <taxon>Actinomycetota</taxon>
        <taxon>Actinomycetes</taxon>
        <taxon>Kitasatosporales</taxon>
        <taxon>Streptomycetaceae</taxon>
        <taxon>Streptomyces</taxon>
    </lineage>
</organism>
<feature type="region of interest" description="Disordered" evidence="1">
    <location>
        <begin position="84"/>
        <end position="147"/>
    </location>
</feature>
<reference evidence="4 5" key="1">
    <citation type="submission" date="2024-10" db="EMBL/GenBank/DDBJ databases">
        <title>The Natural Products Discovery Center: Release of the First 8490 Sequenced Strains for Exploring Actinobacteria Biosynthetic Diversity.</title>
        <authorList>
            <person name="Kalkreuter E."/>
            <person name="Kautsar S.A."/>
            <person name="Yang D."/>
            <person name="Bader C.D."/>
            <person name="Teijaro C.N."/>
            <person name="Fluegel L."/>
            <person name="Davis C.M."/>
            <person name="Simpson J.R."/>
            <person name="Lauterbach L."/>
            <person name="Steele A.D."/>
            <person name="Gui C."/>
            <person name="Meng S."/>
            <person name="Li G."/>
            <person name="Viehrig K."/>
            <person name="Ye F."/>
            <person name="Su P."/>
            <person name="Kiefer A.F."/>
            <person name="Nichols A."/>
            <person name="Cepeda A.J."/>
            <person name="Yan W."/>
            <person name="Fan B."/>
            <person name="Jiang Y."/>
            <person name="Adhikari A."/>
            <person name="Zheng C.-J."/>
            <person name="Schuster L."/>
            <person name="Cowan T.M."/>
            <person name="Smanski M.J."/>
            <person name="Chevrette M.G."/>
            <person name="De Carvalho L.P.S."/>
            <person name="Shen B."/>
        </authorList>
    </citation>
    <scope>NUCLEOTIDE SEQUENCE [LARGE SCALE GENOMIC DNA]</scope>
    <source>
        <strain evidence="4 5">NPDC053346</strain>
    </source>
</reference>
<dbReference type="Proteomes" id="UP001614391">
    <property type="component" value="Unassembled WGS sequence"/>
</dbReference>
<gene>
    <name evidence="4" type="ORF">ACIGW0_03775</name>
</gene>
<keyword evidence="2" id="KW-1133">Transmembrane helix</keyword>
<feature type="compositionally biased region" description="Basic and acidic residues" evidence="1">
    <location>
        <begin position="98"/>
        <end position="111"/>
    </location>
</feature>
<evidence type="ECO:0000313" key="5">
    <source>
        <dbReference type="Proteomes" id="UP001614391"/>
    </source>
</evidence>
<dbReference type="InterPro" id="IPR036365">
    <property type="entry name" value="PGBD-like_sf"/>
</dbReference>
<name>A0ABW8CQ47_STRBI</name>
<dbReference type="InterPro" id="IPR036366">
    <property type="entry name" value="PGBDSf"/>
</dbReference>
<dbReference type="RefSeq" id="WP_399610597.1">
    <property type="nucleotide sequence ID" value="NZ_JBITYT010000002.1"/>
</dbReference>
<dbReference type="EMBL" id="JBITYT010000002">
    <property type="protein sequence ID" value="MFI9118520.1"/>
    <property type="molecule type" value="Genomic_DNA"/>
</dbReference>
<evidence type="ECO:0000313" key="4">
    <source>
        <dbReference type="EMBL" id="MFI9118520.1"/>
    </source>
</evidence>
<comment type="caution">
    <text evidence="4">The sequence shown here is derived from an EMBL/GenBank/DDBJ whole genome shotgun (WGS) entry which is preliminary data.</text>
</comment>
<feature type="domain" description="Peptidoglycan binding-like" evidence="3">
    <location>
        <begin position="295"/>
        <end position="353"/>
    </location>
</feature>
<feature type="compositionally biased region" description="Low complexity" evidence="1">
    <location>
        <begin position="84"/>
        <end position="97"/>
    </location>
</feature>
<dbReference type="Pfam" id="PF01471">
    <property type="entry name" value="PG_binding_1"/>
    <property type="match status" value="1"/>
</dbReference>
<keyword evidence="2" id="KW-0812">Transmembrane</keyword>
<protein>
    <submittedName>
        <fullName evidence="4">Peptidoglycan-binding protein</fullName>
    </submittedName>
</protein>